<evidence type="ECO:0008006" key="4">
    <source>
        <dbReference type="Google" id="ProtNLM"/>
    </source>
</evidence>
<keyword evidence="3" id="KW-1185">Reference proteome</keyword>
<reference evidence="2 3" key="1">
    <citation type="submission" date="2019-04" db="EMBL/GenBank/DDBJ databases">
        <title>Friends and foes A comparative genomics studyof 23 Aspergillus species from section Flavi.</title>
        <authorList>
            <consortium name="DOE Joint Genome Institute"/>
            <person name="Kjaerbolling I."/>
            <person name="Vesth T."/>
            <person name="Frisvad J.C."/>
            <person name="Nybo J.L."/>
            <person name="Theobald S."/>
            <person name="Kildgaard S."/>
            <person name="Isbrandt T."/>
            <person name="Kuo A."/>
            <person name="Sato A."/>
            <person name="Lyhne E.K."/>
            <person name="Kogle M.E."/>
            <person name="Wiebenga A."/>
            <person name="Kun R.S."/>
            <person name="Lubbers R.J."/>
            <person name="Makela M.R."/>
            <person name="Barry K."/>
            <person name="Chovatia M."/>
            <person name="Clum A."/>
            <person name="Daum C."/>
            <person name="Haridas S."/>
            <person name="He G."/>
            <person name="LaButti K."/>
            <person name="Lipzen A."/>
            <person name="Mondo S."/>
            <person name="Riley R."/>
            <person name="Salamov A."/>
            <person name="Simmons B.A."/>
            <person name="Magnuson J.K."/>
            <person name="Henrissat B."/>
            <person name="Mortensen U.H."/>
            <person name="Larsen T.O."/>
            <person name="Devries R.P."/>
            <person name="Grigoriev I.V."/>
            <person name="Machida M."/>
            <person name="Baker S.E."/>
            <person name="Andersen M.R."/>
        </authorList>
    </citation>
    <scope>NUCLEOTIDE SEQUENCE [LARGE SCALE GENOMIC DNA]</scope>
    <source>
        <strain evidence="2 3">IBT 29228</strain>
    </source>
</reference>
<name>A0A5N7BCJ8_9EURO</name>
<keyword evidence="1" id="KW-0732">Signal</keyword>
<dbReference type="AlphaFoldDB" id="A0A5N7BCJ8"/>
<proteinExistence type="predicted"/>
<organism evidence="2 3">
    <name type="scientific">Aspergillus bertholletiae</name>
    <dbReference type="NCBI Taxonomy" id="1226010"/>
    <lineage>
        <taxon>Eukaryota</taxon>
        <taxon>Fungi</taxon>
        <taxon>Dikarya</taxon>
        <taxon>Ascomycota</taxon>
        <taxon>Pezizomycotina</taxon>
        <taxon>Eurotiomycetes</taxon>
        <taxon>Eurotiomycetidae</taxon>
        <taxon>Eurotiales</taxon>
        <taxon>Aspergillaceae</taxon>
        <taxon>Aspergillus</taxon>
        <taxon>Aspergillus subgen. Circumdati</taxon>
    </lineage>
</organism>
<evidence type="ECO:0000313" key="2">
    <source>
        <dbReference type="EMBL" id="KAE8379488.1"/>
    </source>
</evidence>
<evidence type="ECO:0000256" key="1">
    <source>
        <dbReference type="SAM" id="SignalP"/>
    </source>
</evidence>
<accession>A0A5N7BCJ8</accession>
<evidence type="ECO:0000313" key="3">
    <source>
        <dbReference type="Proteomes" id="UP000326198"/>
    </source>
</evidence>
<gene>
    <name evidence="2" type="ORF">BDV26DRAFT_259212</name>
</gene>
<feature type="chain" id="PRO_5024901677" description="Alpha/Beta hydrolase protein" evidence="1">
    <location>
        <begin position="26"/>
        <end position="97"/>
    </location>
</feature>
<feature type="signal peptide" evidence="1">
    <location>
        <begin position="1"/>
        <end position="25"/>
    </location>
</feature>
<dbReference type="EMBL" id="ML736193">
    <property type="protein sequence ID" value="KAE8379488.1"/>
    <property type="molecule type" value="Genomic_DNA"/>
</dbReference>
<dbReference type="Proteomes" id="UP000326198">
    <property type="component" value="Unassembled WGS sequence"/>
</dbReference>
<protein>
    <recommendedName>
        <fullName evidence="4">Alpha/Beta hydrolase protein</fullName>
    </recommendedName>
</protein>
<sequence length="97" mass="10656">MHMTSPEALLLLLLLLLCSPQSSRYYSPFASFPCSSPSSIAGRNLALINLQPGDAVDSDTDHTFLPQKDPWLTSYSLAQPSHVIIYYCLGGWGLKVQ</sequence>